<dbReference type="InterPro" id="IPR036757">
    <property type="entry name" value="TFR-like_dimer_dom_sf"/>
</dbReference>
<feature type="domain" description="Peptidase M28" evidence="4">
    <location>
        <begin position="379"/>
        <end position="508"/>
    </location>
</feature>
<evidence type="ECO:0000313" key="5">
    <source>
        <dbReference type="EMBL" id="KAF8484617.1"/>
    </source>
</evidence>
<dbReference type="Pfam" id="PF04389">
    <property type="entry name" value="Peptidase_M28"/>
    <property type="match status" value="1"/>
</dbReference>
<feature type="domain" description="PA" evidence="2">
    <location>
        <begin position="217"/>
        <end position="291"/>
    </location>
</feature>
<dbReference type="Pfam" id="PF02225">
    <property type="entry name" value="PA"/>
    <property type="match status" value="1"/>
</dbReference>
<feature type="domain" description="Transferrin receptor-like dimerisation" evidence="3">
    <location>
        <begin position="774"/>
        <end position="858"/>
    </location>
</feature>
<comment type="caution">
    <text evidence="5">The sequence shown here is derived from an EMBL/GenBank/DDBJ whole genome shotgun (WGS) entry which is preliminary data.</text>
</comment>
<name>A0A9P5N2A7_9AGAM</name>
<dbReference type="OrthoDB" id="5841748at2759"/>
<dbReference type="CDD" id="cd08022">
    <property type="entry name" value="M28_PSMA_like"/>
    <property type="match status" value="1"/>
</dbReference>
<dbReference type="InterPro" id="IPR007365">
    <property type="entry name" value="TFR-like_dimer_dom"/>
</dbReference>
<reference evidence="5" key="2">
    <citation type="journal article" date="2020" name="Nat. Commun.">
        <title>Large-scale genome sequencing of mycorrhizal fungi provides insights into the early evolution of symbiotic traits.</title>
        <authorList>
            <person name="Miyauchi S."/>
            <person name="Kiss E."/>
            <person name="Kuo A."/>
            <person name="Drula E."/>
            <person name="Kohler A."/>
            <person name="Sanchez-Garcia M."/>
            <person name="Morin E."/>
            <person name="Andreopoulos B."/>
            <person name="Barry K.W."/>
            <person name="Bonito G."/>
            <person name="Buee M."/>
            <person name="Carver A."/>
            <person name="Chen C."/>
            <person name="Cichocki N."/>
            <person name="Clum A."/>
            <person name="Culley D."/>
            <person name="Crous P.W."/>
            <person name="Fauchery L."/>
            <person name="Girlanda M."/>
            <person name="Hayes R.D."/>
            <person name="Keri Z."/>
            <person name="LaButti K."/>
            <person name="Lipzen A."/>
            <person name="Lombard V."/>
            <person name="Magnuson J."/>
            <person name="Maillard F."/>
            <person name="Murat C."/>
            <person name="Nolan M."/>
            <person name="Ohm R.A."/>
            <person name="Pangilinan J."/>
            <person name="Pereira M.F."/>
            <person name="Perotto S."/>
            <person name="Peter M."/>
            <person name="Pfister S."/>
            <person name="Riley R."/>
            <person name="Sitrit Y."/>
            <person name="Stielow J.B."/>
            <person name="Szollosi G."/>
            <person name="Zifcakova L."/>
            <person name="Stursova M."/>
            <person name="Spatafora J.W."/>
            <person name="Tedersoo L."/>
            <person name="Vaario L.M."/>
            <person name="Yamada A."/>
            <person name="Yan M."/>
            <person name="Wang P."/>
            <person name="Xu J."/>
            <person name="Bruns T."/>
            <person name="Baldrian P."/>
            <person name="Vilgalys R."/>
            <person name="Dunand C."/>
            <person name="Henrissat B."/>
            <person name="Grigoriev I.V."/>
            <person name="Hibbett D."/>
            <person name="Nagy L.G."/>
            <person name="Martin F.M."/>
        </authorList>
    </citation>
    <scope>NUCLEOTIDE SEQUENCE</scope>
    <source>
        <strain evidence="5">Prilba</strain>
    </source>
</reference>
<dbReference type="FunFam" id="3.40.630.10:FF:000101">
    <property type="entry name" value="N-acetylated alpha-linked acidic dipeptidase like 1"/>
    <property type="match status" value="1"/>
</dbReference>
<dbReference type="SUPFAM" id="SSF53187">
    <property type="entry name" value="Zn-dependent exopeptidases"/>
    <property type="match status" value="1"/>
</dbReference>
<dbReference type="Proteomes" id="UP000759537">
    <property type="component" value="Unassembled WGS sequence"/>
</dbReference>
<evidence type="ECO:0000259" key="4">
    <source>
        <dbReference type="Pfam" id="PF04389"/>
    </source>
</evidence>
<dbReference type="SUPFAM" id="SSF47672">
    <property type="entry name" value="Transferrin receptor-like dimerisation domain"/>
    <property type="match status" value="2"/>
</dbReference>
<keyword evidence="6" id="KW-1185">Reference proteome</keyword>
<dbReference type="Pfam" id="PF04253">
    <property type="entry name" value="TFR_dimer"/>
    <property type="match status" value="1"/>
</dbReference>
<dbReference type="InterPro" id="IPR003137">
    <property type="entry name" value="PA_domain"/>
</dbReference>
<evidence type="ECO:0000259" key="3">
    <source>
        <dbReference type="Pfam" id="PF04253"/>
    </source>
</evidence>
<evidence type="ECO:0000259" key="2">
    <source>
        <dbReference type="Pfam" id="PF02225"/>
    </source>
</evidence>
<comment type="similarity">
    <text evidence="1">Belongs to the peptidase M28 family. M28B subfamily.</text>
</comment>
<dbReference type="SUPFAM" id="SSF52025">
    <property type="entry name" value="PA domain"/>
    <property type="match status" value="1"/>
</dbReference>
<sequence length="860" mass="95248">MDSKRSLVEPEPNPTKSPAKKLLKYVVSLGLLWYILHRWLFQLAFNSATHDLYPWALDAFAPKERGPSNTQLAENFFLTIPNSASAIVASRRYATSPHLAGSQEDLRTAKDFLDTLKHEFSIPKSIEYPIFPAGSEASRNATLSITNLTQPTAWIDVYYPVLNTPLNRSLEILGDDGTAVWRANLEEVADELDSDAHAYAKSVGAWHGLSCDGEAEGRLIYANYGRKRDYDQLVQKGVDFTGAIVIVRYGGIFRGLKIKGAQELGAAGVLIYSDPRDDGMVTEKNGYAAYPHGPARNPTSVQRGSVQFLSIYPGDPTTPGYPSYENSTRTNGSSIPSIPSLPISWANAQILLEEIEGQNRTVKLTNHVDTKVTPIWNPIGVIPGHIKDEVVLVGNHRDAWVLGAADPTSGTVAVHELIRGLGALLKEDWKPLRTIVIASWDAEEYGLIGSTEWGEDFAEWIQKYVVAYVNLDTAVSGSTFGASGSPLLSHFIRKTAEDLPHPTDPKRTLWDATGDRGKLFGEYDDIDSLGTEVETQAADSVGIRPLGSGSDYTVFLQRLGVASIDSGGFHSTRCDPVYHYHSVFDSERFQEIYADPGFVKHVSVAKNLGLQTLRLSSALVLPFNTTHYAFELANYLDRVEGLAAASLATVNFAPLRAAIRSLQFASLNLDAEKFAAERVLRGQLRKLRKHQRKHKGKDGCLKRFTRRLKGLFTEEGNDVAASTLKSANGNPRLRLGRAPDFGNDHEVDVENRSWPRFPLPRRPKNPHRLPQKFIKALEAVRKINQKLASFERGFIHEDGIKDREWYRHLGVAPGKWLGYGATTLPALTEAITIEKNVTLANYEVIRLTERVEMIASVLRA</sequence>
<dbReference type="PANTHER" id="PTHR10404:SF46">
    <property type="entry name" value="VACUOLAR PROTEIN SORTING-ASSOCIATED PROTEIN 70"/>
    <property type="match status" value="1"/>
</dbReference>
<dbReference type="Gene3D" id="3.50.30.30">
    <property type="match status" value="1"/>
</dbReference>
<dbReference type="CDD" id="cd02121">
    <property type="entry name" value="PA_GCPII_like"/>
    <property type="match status" value="1"/>
</dbReference>
<proteinExistence type="inferred from homology"/>
<organism evidence="5 6">
    <name type="scientific">Russula ochroleuca</name>
    <dbReference type="NCBI Taxonomy" id="152965"/>
    <lineage>
        <taxon>Eukaryota</taxon>
        <taxon>Fungi</taxon>
        <taxon>Dikarya</taxon>
        <taxon>Basidiomycota</taxon>
        <taxon>Agaricomycotina</taxon>
        <taxon>Agaricomycetes</taxon>
        <taxon>Russulales</taxon>
        <taxon>Russulaceae</taxon>
        <taxon>Russula</taxon>
    </lineage>
</organism>
<evidence type="ECO:0000313" key="6">
    <source>
        <dbReference type="Proteomes" id="UP000759537"/>
    </source>
</evidence>
<evidence type="ECO:0000256" key="1">
    <source>
        <dbReference type="ARBA" id="ARBA00005634"/>
    </source>
</evidence>
<dbReference type="Gene3D" id="1.20.930.40">
    <property type="entry name" value="Transferrin receptor-like, dimerisation domain"/>
    <property type="match status" value="1"/>
</dbReference>
<dbReference type="AlphaFoldDB" id="A0A9P5N2A7"/>
<accession>A0A9P5N2A7</accession>
<dbReference type="InterPro" id="IPR007484">
    <property type="entry name" value="Peptidase_M28"/>
</dbReference>
<protein>
    <submittedName>
        <fullName evidence="5">Zn-dependent exopeptidase</fullName>
    </submittedName>
</protein>
<dbReference type="InterPro" id="IPR046450">
    <property type="entry name" value="PA_dom_sf"/>
</dbReference>
<gene>
    <name evidence="5" type="ORF">DFH94DRAFT_714871</name>
</gene>
<dbReference type="PANTHER" id="PTHR10404">
    <property type="entry name" value="N-ACETYLATED-ALPHA-LINKED ACIDIC DIPEPTIDASE"/>
    <property type="match status" value="1"/>
</dbReference>
<dbReference type="EMBL" id="WHVB01000003">
    <property type="protein sequence ID" value="KAF8484617.1"/>
    <property type="molecule type" value="Genomic_DNA"/>
</dbReference>
<reference evidence="5" key="1">
    <citation type="submission" date="2019-10" db="EMBL/GenBank/DDBJ databases">
        <authorList>
            <consortium name="DOE Joint Genome Institute"/>
            <person name="Kuo A."/>
            <person name="Miyauchi S."/>
            <person name="Kiss E."/>
            <person name="Drula E."/>
            <person name="Kohler A."/>
            <person name="Sanchez-Garcia M."/>
            <person name="Andreopoulos B."/>
            <person name="Barry K.W."/>
            <person name="Bonito G."/>
            <person name="Buee M."/>
            <person name="Carver A."/>
            <person name="Chen C."/>
            <person name="Cichocki N."/>
            <person name="Clum A."/>
            <person name="Culley D."/>
            <person name="Crous P.W."/>
            <person name="Fauchery L."/>
            <person name="Girlanda M."/>
            <person name="Hayes R."/>
            <person name="Keri Z."/>
            <person name="LaButti K."/>
            <person name="Lipzen A."/>
            <person name="Lombard V."/>
            <person name="Magnuson J."/>
            <person name="Maillard F."/>
            <person name="Morin E."/>
            <person name="Murat C."/>
            <person name="Nolan M."/>
            <person name="Ohm R."/>
            <person name="Pangilinan J."/>
            <person name="Pereira M."/>
            <person name="Perotto S."/>
            <person name="Peter M."/>
            <person name="Riley R."/>
            <person name="Sitrit Y."/>
            <person name="Stielow B."/>
            <person name="Szollosi G."/>
            <person name="Zifcakova L."/>
            <person name="Stursova M."/>
            <person name="Spatafora J.W."/>
            <person name="Tedersoo L."/>
            <person name="Vaario L.-M."/>
            <person name="Yamada A."/>
            <person name="Yan M."/>
            <person name="Wang P."/>
            <person name="Xu J."/>
            <person name="Bruns T."/>
            <person name="Baldrian P."/>
            <person name="Vilgalys R."/>
            <person name="Henrissat B."/>
            <person name="Grigoriev I.V."/>
            <person name="Hibbett D."/>
            <person name="Nagy L.G."/>
            <person name="Martin F.M."/>
        </authorList>
    </citation>
    <scope>NUCLEOTIDE SEQUENCE</scope>
    <source>
        <strain evidence="5">Prilba</strain>
    </source>
</reference>
<dbReference type="InterPro" id="IPR039373">
    <property type="entry name" value="Peptidase_M28B"/>
</dbReference>
<dbReference type="GO" id="GO:0004180">
    <property type="term" value="F:carboxypeptidase activity"/>
    <property type="evidence" value="ECO:0007669"/>
    <property type="project" value="TreeGrafter"/>
</dbReference>
<dbReference type="Gene3D" id="3.40.630.10">
    <property type="entry name" value="Zn peptidases"/>
    <property type="match status" value="1"/>
</dbReference>